<dbReference type="AlphaFoldDB" id="A0A654U782"/>
<protein>
    <submittedName>
        <fullName evidence="1">Uncharacterized protein</fullName>
    </submittedName>
</protein>
<evidence type="ECO:0000313" key="2">
    <source>
        <dbReference type="Proteomes" id="UP000046680"/>
    </source>
</evidence>
<gene>
    <name evidence="1" type="ORF">ERS007657_03547</name>
</gene>
<dbReference type="EMBL" id="CGCX01001759">
    <property type="protein sequence ID" value="CFS00910.1"/>
    <property type="molecule type" value="Genomic_DNA"/>
</dbReference>
<evidence type="ECO:0000313" key="1">
    <source>
        <dbReference type="EMBL" id="CFS00910.1"/>
    </source>
</evidence>
<dbReference type="Proteomes" id="UP000046680">
    <property type="component" value="Unassembled WGS sequence"/>
</dbReference>
<organism evidence="1 2">
    <name type="scientific">Mycobacterium tuberculosis</name>
    <dbReference type="NCBI Taxonomy" id="1773"/>
    <lineage>
        <taxon>Bacteria</taxon>
        <taxon>Bacillati</taxon>
        <taxon>Actinomycetota</taxon>
        <taxon>Actinomycetes</taxon>
        <taxon>Mycobacteriales</taxon>
        <taxon>Mycobacteriaceae</taxon>
        <taxon>Mycobacterium</taxon>
        <taxon>Mycobacterium tuberculosis complex</taxon>
    </lineage>
</organism>
<accession>A0A654U782</accession>
<name>A0A654U782_MYCTX</name>
<proteinExistence type="predicted"/>
<reference evidence="1 2" key="1">
    <citation type="submission" date="2015-03" db="EMBL/GenBank/DDBJ databases">
        <authorList>
            <consortium name="Pathogen Informatics"/>
        </authorList>
    </citation>
    <scope>NUCLEOTIDE SEQUENCE [LARGE SCALE GENOMIC DNA]</scope>
    <source>
        <strain evidence="1 2">C09601061</strain>
    </source>
</reference>
<sequence length="112" mass="12043">MYRHLNGMHSLVVHHVISDLGPDRFDQLPRGSGDDLGRPRSQPHVVIGVGQVVAVGGLGQVYPHGDIDDKPLPGHSLVVVDPVPTMHGQAAQFDSVSHRVLSFPLPSTLRPP</sequence>